<comment type="caution">
    <text evidence="9">The sequence shown here is derived from an EMBL/GenBank/DDBJ whole genome shotgun (WGS) entry which is preliminary data.</text>
</comment>
<reference evidence="9 10" key="1">
    <citation type="submission" date="2020-08" db="EMBL/GenBank/DDBJ databases">
        <title>Genome public.</title>
        <authorList>
            <person name="Liu C."/>
            <person name="Sun Q."/>
        </authorList>
    </citation>
    <scope>NUCLEOTIDE SEQUENCE [LARGE SCALE GENOMIC DNA]</scope>
    <source>
        <strain evidence="9 10">NSJ-27</strain>
    </source>
</reference>
<dbReference type="InterPro" id="IPR036791">
    <property type="entry name" value="Ribosomal_bL9_C_sf"/>
</dbReference>
<keyword evidence="3 7" id="KW-0694">RNA-binding</keyword>
<dbReference type="PROSITE" id="PS00651">
    <property type="entry name" value="RIBOSOMAL_L9"/>
    <property type="match status" value="1"/>
</dbReference>
<proteinExistence type="inferred from homology"/>
<keyword evidence="10" id="KW-1185">Reference proteome</keyword>
<dbReference type="SUPFAM" id="SSF55653">
    <property type="entry name" value="Ribosomal protein L9 C-domain"/>
    <property type="match status" value="1"/>
</dbReference>
<keyword evidence="5 7" id="KW-0687">Ribonucleoprotein</keyword>
<evidence type="ECO:0000256" key="5">
    <source>
        <dbReference type="ARBA" id="ARBA00023274"/>
    </source>
</evidence>
<accession>A0ABR7IT02</accession>
<evidence type="ECO:0000259" key="8">
    <source>
        <dbReference type="PROSITE" id="PS00651"/>
    </source>
</evidence>
<dbReference type="EMBL" id="JACOQK010000001">
    <property type="protein sequence ID" value="MBC5788218.1"/>
    <property type="molecule type" value="Genomic_DNA"/>
</dbReference>
<evidence type="ECO:0000313" key="9">
    <source>
        <dbReference type="EMBL" id="MBC5788218.1"/>
    </source>
</evidence>
<name>A0ABR7IT02_9CLOT</name>
<dbReference type="PANTHER" id="PTHR21368">
    <property type="entry name" value="50S RIBOSOMAL PROTEIN L9"/>
    <property type="match status" value="1"/>
</dbReference>
<evidence type="ECO:0000256" key="4">
    <source>
        <dbReference type="ARBA" id="ARBA00022980"/>
    </source>
</evidence>
<dbReference type="InterPro" id="IPR020069">
    <property type="entry name" value="Ribosomal_bL9_C"/>
</dbReference>
<dbReference type="Pfam" id="PF01281">
    <property type="entry name" value="Ribosomal_L9_N"/>
    <property type="match status" value="1"/>
</dbReference>
<dbReference type="InterPro" id="IPR020070">
    <property type="entry name" value="Ribosomal_bL9_N"/>
</dbReference>
<dbReference type="NCBIfam" id="TIGR00158">
    <property type="entry name" value="L9"/>
    <property type="match status" value="1"/>
</dbReference>
<dbReference type="HAMAP" id="MF_00503">
    <property type="entry name" value="Ribosomal_bL9"/>
    <property type="match status" value="1"/>
</dbReference>
<comment type="similarity">
    <text evidence="1 7">Belongs to the bacterial ribosomal protein bL9 family.</text>
</comment>
<dbReference type="InterPro" id="IPR020594">
    <property type="entry name" value="Ribosomal_bL9_bac/chp"/>
</dbReference>
<dbReference type="Gene3D" id="3.10.430.100">
    <property type="entry name" value="Ribosomal protein L9, C-terminal domain"/>
    <property type="match status" value="1"/>
</dbReference>
<dbReference type="InterPro" id="IPR000244">
    <property type="entry name" value="Ribosomal_bL9"/>
</dbReference>
<organism evidence="9 10">
    <name type="scientific">Clostridium facile</name>
    <dbReference type="NCBI Taxonomy" id="2763035"/>
    <lineage>
        <taxon>Bacteria</taxon>
        <taxon>Bacillati</taxon>
        <taxon>Bacillota</taxon>
        <taxon>Clostridia</taxon>
        <taxon>Eubacteriales</taxon>
        <taxon>Clostridiaceae</taxon>
        <taxon>Clostridium</taxon>
    </lineage>
</organism>
<evidence type="ECO:0000313" key="10">
    <source>
        <dbReference type="Proteomes" id="UP000649151"/>
    </source>
</evidence>
<protein>
    <recommendedName>
        <fullName evidence="6 7">Large ribosomal subunit protein bL9</fullName>
    </recommendedName>
</protein>
<comment type="function">
    <text evidence="7">Binds to the 23S rRNA.</text>
</comment>
<dbReference type="RefSeq" id="WP_069987739.1">
    <property type="nucleotide sequence ID" value="NZ_JACOQK010000001.1"/>
</dbReference>
<dbReference type="InterPro" id="IPR009027">
    <property type="entry name" value="Ribosomal_bL9/RNase_H1_N"/>
</dbReference>
<gene>
    <name evidence="7" type="primary">rplI</name>
    <name evidence="9" type="ORF">H8Z77_09355</name>
</gene>
<dbReference type="SUPFAM" id="SSF55658">
    <property type="entry name" value="L9 N-domain-like"/>
    <property type="match status" value="1"/>
</dbReference>
<dbReference type="InterPro" id="IPR036935">
    <property type="entry name" value="Ribosomal_bL9_N_sf"/>
</dbReference>
<evidence type="ECO:0000256" key="3">
    <source>
        <dbReference type="ARBA" id="ARBA00022884"/>
    </source>
</evidence>
<keyword evidence="4 7" id="KW-0689">Ribosomal protein</keyword>
<dbReference type="GO" id="GO:0005840">
    <property type="term" value="C:ribosome"/>
    <property type="evidence" value="ECO:0007669"/>
    <property type="project" value="UniProtKB-KW"/>
</dbReference>
<sequence length="147" mass="16058">MKVILLQDVKGSGKKGDLVNVSDGYARNFLFPKKMAMEATAQAMTEKKNKDQAKEFHKQEEIKAAQQIADKLKDQTVTIAAKAGTAGRLFGSVTAKEISAAIKKEFGFDIDKRKISVGEVKSFGTFQVEVKVLTGVTTNMKLMVVEA</sequence>
<keyword evidence="2 7" id="KW-0699">rRNA-binding</keyword>
<feature type="domain" description="Ribosomal protein L9" evidence="8">
    <location>
        <begin position="13"/>
        <end position="40"/>
    </location>
</feature>
<evidence type="ECO:0000256" key="7">
    <source>
        <dbReference type="HAMAP-Rule" id="MF_00503"/>
    </source>
</evidence>
<evidence type="ECO:0000256" key="6">
    <source>
        <dbReference type="ARBA" id="ARBA00035292"/>
    </source>
</evidence>
<evidence type="ECO:0000256" key="1">
    <source>
        <dbReference type="ARBA" id="ARBA00010605"/>
    </source>
</evidence>
<evidence type="ECO:0000256" key="2">
    <source>
        <dbReference type="ARBA" id="ARBA00022730"/>
    </source>
</evidence>
<dbReference type="Gene3D" id="3.40.5.10">
    <property type="entry name" value="Ribosomal protein L9, N-terminal domain"/>
    <property type="match status" value="1"/>
</dbReference>
<dbReference type="Proteomes" id="UP000649151">
    <property type="component" value="Unassembled WGS sequence"/>
</dbReference>
<dbReference type="Pfam" id="PF03948">
    <property type="entry name" value="Ribosomal_L9_C"/>
    <property type="match status" value="1"/>
</dbReference>